<keyword evidence="1" id="KW-0472">Membrane</keyword>
<reference evidence="2" key="1">
    <citation type="submission" date="2013-07" db="EMBL/GenBank/DDBJ databases">
        <title>The genome of an arbuscular mycorrhizal fungus provides insights into the evolution of the oldest plant symbiosis.</title>
        <authorList>
            <consortium name="DOE Joint Genome Institute"/>
            <person name="Tisserant E."/>
            <person name="Malbreil M."/>
            <person name="Kuo A."/>
            <person name="Kohler A."/>
            <person name="Symeonidi A."/>
            <person name="Balestrini R."/>
            <person name="Charron P."/>
            <person name="Duensing N."/>
            <person name="Frei-dit-Frey N."/>
            <person name="Gianinazzi-Pearson V."/>
            <person name="Gilbert B."/>
            <person name="Handa Y."/>
            <person name="Hijri M."/>
            <person name="Kaul R."/>
            <person name="Kawaguchi M."/>
            <person name="Krajinski F."/>
            <person name="Lammers P."/>
            <person name="Lapierre D."/>
            <person name="Masclaux F.G."/>
            <person name="Murat C."/>
            <person name="Morin E."/>
            <person name="Ndikumana S."/>
            <person name="Pagni M."/>
            <person name="Petitpierre D."/>
            <person name="Requena N."/>
            <person name="Rosikiewicz P."/>
            <person name="Riley R."/>
            <person name="Saito K."/>
            <person name="San Clemente H."/>
            <person name="Shapiro H."/>
            <person name="van Tuinen D."/>
            <person name="Becard G."/>
            <person name="Bonfante P."/>
            <person name="Paszkowski U."/>
            <person name="Shachar-Hill Y."/>
            <person name="Young J.P."/>
            <person name="Sanders I.R."/>
            <person name="Henrissat B."/>
            <person name="Rensing S.A."/>
            <person name="Grigoriev I.V."/>
            <person name="Corradi N."/>
            <person name="Roux C."/>
            <person name="Martin F."/>
        </authorList>
    </citation>
    <scope>NUCLEOTIDE SEQUENCE</scope>
    <source>
        <strain evidence="2">DAOM 197198</strain>
    </source>
</reference>
<dbReference type="HOGENOM" id="CLU_3143708_0_0_1"/>
<keyword evidence="1" id="KW-0812">Transmembrane</keyword>
<gene>
    <name evidence="2" type="ORF">GLOINDRAFT_16570</name>
</gene>
<accession>U9URF2</accession>
<name>U9URF2_RHIID</name>
<protein>
    <submittedName>
        <fullName evidence="2">Uncharacterized protein</fullName>
    </submittedName>
</protein>
<evidence type="ECO:0000313" key="2">
    <source>
        <dbReference type="EMBL" id="ESA22297.1"/>
    </source>
</evidence>
<dbReference type="EMBL" id="KI275703">
    <property type="protein sequence ID" value="ESA22297.1"/>
    <property type="molecule type" value="Genomic_DNA"/>
</dbReference>
<dbReference type="AlphaFoldDB" id="U9URF2"/>
<feature type="transmembrane region" description="Helical" evidence="1">
    <location>
        <begin position="12"/>
        <end position="30"/>
    </location>
</feature>
<organism evidence="2">
    <name type="scientific">Rhizophagus irregularis (strain DAOM 181602 / DAOM 197198 / MUCL 43194)</name>
    <name type="common">Arbuscular mycorrhizal fungus</name>
    <name type="synonym">Glomus intraradices</name>
    <dbReference type="NCBI Taxonomy" id="747089"/>
    <lineage>
        <taxon>Eukaryota</taxon>
        <taxon>Fungi</taxon>
        <taxon>Fungi incertae sedis</taxon>
        <taxon>Mucoromycota</taxon>
        <taxon>Glomeromycotina</taxon>
        <taxon>Glomeromycetes</taxon>
        <taxon>Glomerales</taxon>
        <taxon>Glomeraceae</taxon>
        <taxon>Rhizophagus</taxon>
    </lineage>
</organism>
<proteinExistence type="predicted"/>
<sequence>MSHTPNKIRQRFWQFNAVIYLVLLCSHYKLPYLAQNKNLIDCLAAETGV</sequence>
<evidence type="ECO:0000256" key="1">
    <source>
        <dbReference type="SAM" id="Phobius"/>
    </source>
</evidence>
<keyword evidence="1" id="KW-1133">Transmembrane helix</keyword>